<evidence type="ECO:0000313" key="2">
    <source>
        <dbReference type="Proteomes" id="UP001549184"/>
    </source>
</evidence>
<dbReference type="EMBL" id="JBEPMU010000001">
    <property type="protein sequence ID" value="MET3651137.1"/>
    <property type="molecule type" value="Genomic_DNA"/>
</dbReference>
<protein>
    <submittedName>
        <fullName evidence="1">Uncharacterized protein</fullName>
    </submittedName>
</protein>
<proteinExistence type="predicted"/>
<gene>
    <name evidence="1" type="ORF">ABIC75_000839</name>
</gene>
<evidence type="ECO:0000313" key="1">
    <source>
        <dbReference type="EMBL" id="MET3651137.1"/>
    </source>
</evidence>
<organism evidence="1 2">
    <name type="scientific">Dyella japonica</name>
    <dbReference type="NCBI Taxonomy" id="231455"/>
    <lineage>
        <taxon>Bacteria</taxon>
        <taxon>Pseudomonadati</taxon>
        <taxon>Pseudomonadota</taxon>
        <taxon>Gammaproteobacteria</taxon>
        <taxon>Lysobacterales</taxon>
        <taxon>Rhodanobacteraceae</taxon>
        <taxon>Dyella</taxon>
    </lineage>
</organism>
<keyword evidence="2" id="KW-1185">Reference proteome</keyword>
<sequence>MKLQIEGQSLRVRVNEDELALLLTERPVTGRTRFTHDLSLSCTLRAVPGAAARFGGEPDAWTIDLPLDDVRAHAARLPTREGLLFELESGEGDPLELLFDVDVRDSVRHRRDKK</sequence>
<dbReference type="RefSeq" id="WP_354012594.1">
    <property type="nucleotide sequence ID" value="NZ_JBEPMU010000001.1"/>
</dbReference>
<comment type="caution">
    <text evidence="1">The sequence shown here is derived from an EMBL/GenBank/DDBJ whole genome shotgun (WGS) entry which is preliminary data.</text>
</comment>
<dbReference type="Proteomes" id="UP001549184">
    <property type="component" value="Unassembled WGS sequence"/>
</dbReference>
<accession>A0ABV2JRF6</accession>
<reference evidence="1 2" key="1">
    <citation type="submission" date="2024-06" db="EMBL/GenBank/DDBJ databases">
        <title>Sorghum-associated microbial communities from plants grown in Nebraska, USA.</title>
        <authorList>
            <person name="Schachtman D."/>
        </authorList>
    </citation>
    <scope>NUCLEOTIDE SEQUENCE [LARGE SCALE GENOMIC DNA]</scope>
    <source>
        <strain evidence="1 2">1073</strain>
    </source>
</reference>
<name>A0ABV2JRF6_9GAMM</name>